<evidence type="ECO:0000256" key="5">
    <source>
        <dbReference type="ARBA" id="ARBA00023054"/>
    </source>
</evidence>
<feature type="signal peptide" evidence="9">
    <location>
        <begin position="1"/>
        <end position="20"/>
    </location>
</feature>
<keyword evidence="2 7" id="KW-0728">SH3 domain</keyword>
<feature type="compositionally biased region" description="Basic and acidic residues" evidence="8">
    <location>
        <begin position="239"/>
        <end position="251"/>
    </location>
</feature>
<dbReference type="Pfam" id="PF07653">
    <property type="entry name" value="SH3_2"/>
    <property type="match status" value="1"/>
</dbReference>
<organism evidence="11 12">
    <name type="scientific">Paralvinella palmiformis</name>
    <dbReference type="NCBI Taxonomy" id="53620"/>
    <lineage>
        <taxon>Eukaryota</taxon>
        <taxon>Metazoa</taxon>
        <taxon>Spiralia</taxon>
        <taxon>Lophotrochozoa</taxon>
        <taxon>Annelida</taxon>
        <taxon>Polychaeta</taxon>
        <taxon>Sedentaria</taxon>
        <taxon>Canalipalpata</taxon>
        <taxon>Terebellida</taxon>
        <taxon>Terebelliformia</taxon>
        <taxon>Alvinellidae</taxon>
        <taxon>Paralvinella</taxon>
    </lineage>
</organism>
<feature type="compositionally biased region" description="Polar residues" evidence="8">
    <location>
        <begin position="274"/>
        <end position="289"/>
    </location>
</feature>
<evidence type="ECO:0000256" key="1">
    <source>
        <dbReference type="ARBA" id="ARBA00004389"/>
    </source>
</evidence>
<keyword evidence="3 9" id="KW-0732">Signal</keyword>
<evidence type="ECO:0000313" key="12">
    <source>
        <dbReference type="Proteomes" id="UP001208570"/>
    </source>
</evidence>
<accession>A0AAD9JU61</accession>
<feature type="non-terminal residue" evidence="11">
    <location>
        <position position="1"/>
    </location>
</feature>
<keyword evidence="6" id="KW-0325">Glycoprotein</keyword>
<dbReference type="InterPro" id="IPR051500">
    <property type="entry name" value="cTAGE_MIA/OTOR"/>
</dbReference>
<sequence>MMAARWLIILVCCLICLVFSEDSEISNKRLCADTKCEVTISACRAVQRHVKTHKDMLVFSEGDEILVKSKGAGSRPDLWGGELNGKHGYFPKYLVQETKVFEKDLKFSVSTVEHTEDGDDLAEVGDTEDEDDADPTDLDDDDDTTTDKPDDDDEDIALFSDQPDTDKTADVSDSDNTEVMDELTDLDDDQIAQDVQTDKNTEDAVNSDQLGDRNDDTKHSLEPETNAEELNDLLKAAYARKESDSEDDRQGMLHTAMLEKPTDAPCTLPDIRSDSSTSSYPEHSSNFIDSSMKKSVHGPDCNGQSC</sequence>
<dbReference type="PROSITE" id="PS50002">
    <property type="entry name" value="SH3"/>
    <property type="match status" value="1"/>
</dbReference>
<keyword evidence="4" id="KW-0256">Endoplasmic reticulum</keyword>
<comment type="subcellular location">
    <subcellularLocation>
        <location evidence="1">Endoplasmic reticulum membrane</location>
        <topology evidence="1">Single-pass membrane protein</topology>
    </subcellularLocation>
</comment>
<gene>
    <name evidence="11" type="ORF">LSH36_154g04012</name>
</gene>
<dbReference type="AlphaFoldDB" id="A0AAD9JU61"/>
<dbReference type="SMART" id="SM00326">
    <property type="entry name" value="SH3"/>
    <property type="match status" value="1"/>
</dbReference>
<dbReference type="InterPro" id="IPR001452">
    <property type="entry name" value="SH3_domain"/>
</dbReference>
<evidence type="ECO:0000256" key="8">
    <source>
        <dbReference type="SAM" id="MobiDB-lite"/>
    </source>
</evidence>
<feature type="compositionally biased region" description="Acidic residues" evidence="8">
    <location>
        <begin position="172"/>
        <end position="191"/>
    </location>
</feature>
<evidence type="ECO:0000256" key="3">
    <source>
        <dbReference type="ARBA" id="ARBA00022729"/>
    </source>
</evidence>
<evidence type="ECO:0000256" key="4">
    <source>
        <dbReference type="ARBA" id="ARBA00022824"/>
    </source>
</evidence>
<dbReference type="PANTHER" id="PTHR23158">
    <property type="entry name" value="MELANOMA INHIBITORY ACTIVITY-RELATED"/>
    <property type="match status" value="1"/>
</dbReference>
<evidence type="ECO:0000256" key="7">
    <source>
        <dbReference type="PROSITE-ProRule" id="PRU00192"/>
    </source>
</evidence>
<evidence type="ECO:0000313" key="11">
    <source>
        <dbReference type="EMBL" id="KAK2159357.1"/>
    </source>
</evidence>
<keyword evidence="5" id="KW-0175">Coiled coil</keyword>
<protein>
    <recommendedName>
        <fullName evidence="10">SH3 domain-containing protein</fullName>
    </recommendedName>
</protein>
<dbReference type="GO" id="GO:0006888">
    <property type="term" value="P:endoplasmic reticulum to Golgi vesicle-mediated transport"/>
    <property type="evidence" value="ECO:0007669"/>
    <property type="project" value="TreeGrafter"/>
</dbReference>
<evidence type="ECO:0000256" key="6">
    <source>
        <dbReference type="ARBA" id="ARBA00023180"/>
    </source>
</evidence>
<evidence type="ECO:0000259" key="10">
    <source>
        <dbReference type="PROSITE" id="PS50002"/>
    </source>
</evidence>
<feature type="domain" description="SH3" evidence="10">
    <location>
        <begin position="38"/>
        <end position="100"/>
    </location>
</feature>
<proteinExistence type="predicted"/>
<evidence type="ECO:0000256" key="2">
    <source>
        <dbReference type="ARBA" id="ARBA00022443"/>
    </source>
</evidence>
<name>A0AAD9JU61_9ANNE</name>
<feature type="chain" id="PRO_5042157446" description="SH3 domain-containing protein" evidence="9">
    <location>
        <begin position="21"/>
        <end position="306"/>
    </location>
</feature>
<dbReference type="EMBL" id="JAODUP010000154">
    <property type="protein sequence ID" value="KAK2159357.1"/>
    <property type="molecule type" value="Genomic_DNA"/>
</dbReference>
<feature type="compositionally biased region" description="Acidic residues" evidence="8">
    <location>
        <begin position="116"/>
        <end position="156"/>
    </location>
</feature>
<comment type="caution">
    <text evidence="11">The sequence shown here is derived from an EMBL/GenBank/DDBJ whole genome shotgun (WGS) entry which is preliminary data.</text>
</comment>
<dbReference type="GO" id="GO:0009306">
    <property type="term" value="P:protein secretion"/>
    <property type="evidence" value="ECO:0007669"/>
    <property type="project" value="TreeGrafter"/>
</dbReference>
<keyword evidence="12" id="KW-1185">Reference proteome</keyword>
<dbReference type="SUPFAM" id="SSF50044">
    <property type="entry name" value="SH3-domain"/>
    <property type="match status" value="1"/>
</dbReference>
<feature type="region of interest" description="Disordered" evidence="8">
    <location>
        <begin position="112"/>
        <end position="306"/>
    </location>
</feature>
<evidence type="ECO:0000256" key="9">
    <source>
        <dbReference type="SAM" id="SignalP"/>
    </source>
</evidence>
<dbReference type="PANTHER" id="PTHR23158:SF33">
    <property type="entry name" value="TRANSPORT AND GOLGI ORGANIZATION PROTEIN 1"/>
    <property type="match status" value="1"/>
</dbReference>
<reference evidence="11" key="1">
    <citation type="journal article" date="2023" name="Mol. Biol. Evol.">
        <title>Third-Generation Sequencing Reveals the Adaptive Role of the Epigenome in Three Deep-Sea Polychaetes.</title>
        <authorList>
            <person name="Perez M."/>
            <person name="Aroh O."/>
            <person name="Sun Y."/>
            <person name="Lan Y."/>
            <person name="Juniper S.K."/>
            <person name="Young C.R."/>
            <person name="Angers B."/>
            <person name="Qian P.Y."/>
        </authorList>
    </citation>
    <scope>NUCLEOTIDE SEQUENCE</scope>
    <source>
        <strain evidence="11">P08H-3</strain>
    </source>
</reference>
<feature type="compositionally biased region" description="Basic and acidic residues" evidence="8">
    <location>
        <begin position="210"/>
        <end position="222"/>
    </location>
</feature>
<dbReference type="GO" id="GO:0035459">
    <property type="term" value="P:vesicle cargo loading"/>
    <property type="evidence" value="ECO:0007669"/>
    <property type="project" value="TreeGrafter"/>
</dbReference>
<dbReference type="GO" id="GO:0005789">
    <property type="term" value="C:endoplasmic reticulum membrane"/>
    <property type="evidence" value="ECO:0007669"/>
    <property type="project" value="UniProtKB-SubCell"/>
</dbReference>
<dbReference type="Gene3D" id="2.30.30.40">
    <property type="entry name" value="SH3 Domains"/>
    <property type="match status" value="1"/>
</dbReference>
<dbReference type="InterPro" id="IPR036028">
    <property type="entry name" value="SH3-like_dom_sf"/>
</dbReference>
<dbReference type="GO" id="GO:0070971">
    <property type="term" value="C:endoplasmic reticulum exit site"/>
    <property type="evidence" value="ECO:0007669"/>
    <property type="project" value="TreeGrafter"/>
</dbReference>
<dbReference type="Proteomes" id="UP001208570">
    <property type="component" value="Unassembled WGS sequence"/>
</dbReference>